<protein>
    <submittedName>
        <fullName evidence="2">Siderophore-interacting protein</fullName>
    </submittedName>
</protein>
<dbReference type="InterPro" id="IPR039261">
    <property type="entry name" value="FNR_nucleotide-bd"/>
</dbReference>
<dbReference type="InterPro" id="IPR039374">
    <property type="entry name" value="SIP_fam"/>
</dbReference>
<dbReference type="AlphaFoldDB" id="D1BK59"/>
<dbReference type="InterPro" id="IPR013113">
    <property type="entry name" value="SIP_FAD-bd"/>
</dbReference>
<feature type="domain" description="FAD-binding FR-type" evidence="1">
    <location>
        <begin position="9"/>
        <end position="117"/>
    </location>
</feature>
<dbReference type="InterPro" id="IPR017938">
    <property type="entry name" value="Riboflavin_synthase-like_b-brl"/>
</dbReference>
<dbReference type="HOGENOM" id="CLU_040923_3_0_11"/>
<dbReference type="Pfam" id="PF04954">
    <property type="entry name" value="SIP"/>
    <property type="match status" value="1"/>
</dbReference>
<accession>D1BK59</accession>
<dbReference type="InterPro" id="IPR017927">
    <property type="entry name" value="FAD-bd_FR_type"/>
</dbReference>
<dbReference type="STRING" id="446469.Sked_25640"/>
<keyword evidence="3" id="KW-1185">Reference proteome</keyword>
<dbReference type="Gene3D" id="3.40.50.80">
    <property type="entry name" value="Nucleotide-binding domain of ferredoxin-NADP reductase (FNR) module"/>
    <property type="match status" value="1"/>
</dbReference>
<dbReference type="Gene3D" id="2.40.30.10">
    <property type="entry name" value="Translation factors"/>
    <property type="match status" value="1"/>
</dbReference>
<dbReference type="CDD" id="cd06193">
    <property type="entry name" value="siderophore_interacting"/>
    <property type="match status" value="1"/>
</dbReference>
<dbReference type="KEGG" id="ske:Sked_25640"/>
<evidence type="ECO:0000313" key="3">
    <source>
        <dbReference type="Proteomes" id="UP000000322"/>
    </source>
</evidence>
<dbReference type="PROSITE" id="PS51384">
    <property type="entry name" value="FAD_FR"/>
    <property type="match status" value="1"/>
</dbReference>
<name>D1BK59_SANKS</name>
<dbReference type="PANTHER" id="PTHR30157">
    <property type="entry name" value="FERRIC REDUCTASE, NADPH-DEPENDENT"/>
    <property type="match status" value="1"/>
</dbReference>
<dbReference type="Proteomes" id="UP000000322">
    <property type="component" value="Chromosome"/>
</dbReference>
<organism evidence="2 3">
    <name type="scientific">Sanguibacter keddieii (strain ATCC 51767 / DSM 10542 / NCFB 3025 / ST-74)</name>
    <dbReference type="NCBI Taxonomy" id="446469"/>
    <lineage>
        <taxon>Bacteria</taxon>
        <taxon>Bacillati</taxon>
        <taxon>Actinomycetota</taxon>
        <taxon>Actinomycetes</taxon>
        <taxon>Micrococcales</taxon>
        <taxon>Sanguibacteraceae</taxon>
        <taxon>Sanguibacter</taxon>
    </lineage>
</organism>
<dbReference type="Pfam" id="PF08021">
    <property type="entry name" value="FAD_binding_9"/>
    <property type="match status" value="2"/>
</dbReference>
<dbReference type="PANTHER" id="PTHR30157:SF0">
    <property type="entry name" value="NADPH-DEPENDENT FERRIC-CHELATE REDUCTASE"/>
    <property type="match status" value="1"/>
</dbReference>
<reference evidence="2 3" key="1">
    <citation type="journal article" date="2009" name="Stand. Genomic Sci.">
        <title>Complete genome sequence of Sanguibacter keddieii type strain (ST-74).</title>
        <authorList>
            <person name="Ivanova N."/>
            <person name="Sikorski J."/>
            <person name="Sims D."/>
            <person name="Brettin T."/>
            <person name="Detter J.C."/>
            <person name="Han C."/>
            <person name="Lapidus A."/>
            <person name="Copeland A."/>
            <person name="Glavina Del Rio T."/>
            <person name="Nolan M."/>
            <person name="Chen F."/>
            <person name="Lucas S."/>
            <person name="Tice H."/>
            <person name="Cheng J.F."/>
            <person name="Bruce D."/>
            <person name="Goodwin L."/>
            <person name="Pitluck S."/>
            <person name="Pati A."/>
            <person name="Mavromatis K."/>
            <person name="Chen A."/>
            <person name="Palaniappan K."/>
            <person name="D'haeseleer P."/>
            <person name="Chain P."/>
            <person name="Bristow J."/>
            <person name="Eisen J.A."/>
            <person name="Markowitz V."/>
            <person name="Hugenholtz P."/>
            <person name="Goker M."/>
            <person name="Pukall R."/>
            <person name="Klenk H.P."/>
            <person name="Kyrpides N.C."/>
        </authorList>
    </citation>
    <scope>NUCLEOTIDE SEQUENCE [LARGE SCALE GENOMIC DNA]</scope>
    <source>
        <strain evidence="3">ATCC 51767 / DSM 10542 / NCFB 3025 / ST-74</strain>
    </source>
</reference>
<dbReference type="eggNOG" id="COG2375">
    <property type="taxonomic scope" value="Bacteria"/>
</dbReference>
<gene>
    <name evidence="2" type="ordered locus">Sked_25640</name>
</gene>
<dbReference type="InterPro" id="IPR007037">
    <property type="entry name" value="SIP_rossman_dom"/>
</dbReference>
<sequence length="274" mass="29205">MAPEPRPVRVPTETAVVRTERLTPHMVRVVLGGPGLVGFDPTVWTDRYVKLCFPPEVEGQRDRQRTYTVRWYDAEAAELAIDFVVHGDEGLAGPWAASAQPGDPMSLLGPGGAYAPSEDAGWHLLVGDESALPAIAAALEAVPAGARVKAFVEVDGPSGELPLTSPGVSADDGPLVVWVHRAVEGPAVPGSEDSPLVEAVTGWAFPEGEPQVFLHGDAGFVKTIRRYLRGERGVPVEALSASGYWRRGRTEEGWRSDKAAWKAEVDSDDAALVG</sequence>
<dbReference type="EMBL" id="CP001819">
    <property type="protein sequence ID" value="ACZ22468.1"/>
    <property type="molecule type" value="Genomic_DNA"/>
</dbReference>
<dbReference type="SUPFAM" id="SSF63380">
    <property type="entry name" value="Riboflavin synthase domain-like"/>
    <property type="match status" value="1"/>
</dbReference>
<evidence type="ECO:0000259" key="1">
    <source>
        <dbReference type="PROSITE" id="PS51384"/>
    </source>
</evidence>
<evidence type="ECO:0000313" key="2">
    <source>
        <dbReference type="EMBL" id="ACZ22468.1"/>
    </source>
</evidence>
<dbReference type="GO" id="GO:0016491">
    <property type="term" value="F:oxidoreductase activity"/>
    <property type="evidence" value="ECO:0007669"/>
    <property type="project" value="InterPro"/>
</dbReference>
<dbReference type="RefSeq" id="WP_012867537.1">
    <property type="nucleotide sequence ID" value="NC_013521.1"/>
</dbReference>
<proteinExistence type="predicted"/>